<evidence type="ECO:0000313" key="1">
    <source>
        <dbReference type="EMBL" id="EFV43220.1"/>
    </source>
</evidence>
<dbReference type="EMBL" id="ADCP02000001">
    <property type="protein sequence ID" value="EFV43220.1"/>
    <property type="molecule type" value="Genomic_DNA"/>
</dbReference>
<accession>E5Y9U3</accession>
<dbReference type="HOGENOM" id="CLU_2520970_0_0_7"/>
<reference evidence="1 2" key="2">
    <citation type="submission" date="2013-04" db="EMBL/GenBank/DDBJ databases">
        <title>The Genome Sequence of Bilophila wadsworthia 3_1_6.</title>
        <authorList>
            <consortium name="The Broad Institute Genomics Platform"/>
            <person name="Earl A."/>
            <person name="Ward D."/>
            <person name="Feldgarden M."/>
            <person name="Gevers D."/>
            <person name="Sibley C."/>
            <person name="Strauss J."/>
            <person name="Allen-Vercoe E."/>
            <person name="Walker B."/>
            <person name="Young S."/>
            <person name="Zeng Q."/>
            <person name="Gargeya S."/>
            <person name="Fitzgerald M."/>
            <person name="Haas B."/>
            <person name="Abouelleil A."/>
            <person name="Allen A.W."/>
            <person name="Alvarado L."/>
            <person name="Arachchi H.M."/>
            <person name="Berlin A.M."/>
            <person name="Chapman S.B."/>
            <person name="Gainer-Dewar J."/>
            <person name="Goldberg J."/>
            <person name="Griggs A."/>
            <person name="Gujja S."/>
            <person name="Hansen M."/>
            <person name="Howarth C."/>
            <person name="Imamovic A."/>
            <person name="Ireland A."/>
            <person name="Larimer J."/>
            <person name="McCowan C."/>
            <person name="Murphy C."/>
            <person name="Pearson M."/>
            <person name="Poon T.W."/>
            <person name="Priest M."/>
            <person name="Roberts A."/>
            <person name="Saif S."/>
            <person name="Shea T."/>
            <person name="Sisk P."/>
            <person name="Sykes S."/>
            <person name="Wortman J."/>
            <person name="Nusbaum C."/>
            <person name="Birren B."/>
        </authorList>
    </citation>
    <scope>NUCLEOTIDE SEQUENCE [LARGE SCALE GENOMIC DNA]</scope>
    <source>
        <strain evidence="1 2">3_1_6</strain>
    </source>
</reference>
<dbReference type="STRING" id="563192.HMPREF0179_02961"/>
<dbReference type="RefSeq" id="WP_005029223.1">
    <property type="nucleotide sequence ID" value="NZ_KE150238.1"/>
</dbReference>
<reference evidence="1 2" key="1">
    <citation type="submission" date="2010-10" db="EMBL/GenBank/DDBJ databases">
        <authorList>
            <consortium name="The Broad Institute Genome Sequencing Platform"/>
            <person name="Ward D."/>
            <person name="Earl A."/>
            <person name="Feldgarden M."/>
            <person name="Young S.K."/>
            <person name="Gargeya S."/>
            <person name="Zeng Q."/>
            <person name="Alvarado L."/>
            <person name="Berlin A."/>
            <person name="Bochicchio J."/>
            <person name="Chapman S.B."/>
            <person name="Chen Z."/>
            <person name="Freedman E."/>
            <person name="Gellesch M."/>
            <person name="Goldberg J."/>
            <person name="Griggs A."/>
            <person name="Gujja S."/>
            <person name="Heilman E."/>
            <person name="Heiman D."/>
            <person name="Howarth C."/>
            <person name="Mehta T."/>
            <person name="Neiman D."/>
            <person name="Pearson M."/>
            <person name="Roberts A."/>
            <person name="Saif S."/>
            <person name="Shea T."/>
            <person name="Shenoy N."/>
            <person name="Sisk P."/>
            <person name="Stolte C."/>
            <person name="Sykes S."/>
            <person name="White J."/>
            <person name="Yandava C."/>
            <person name="Allen-Vercoe E."/>
            <person name="Sibley C."/>
            <person name="Ambrose C.E."/>
            <person name="Strauss J."/>
            <person name="Daigneault M."/>
            <person name="Haas B."/>
            <person name="Nusbaum C."/>
            <person name="Birren B."/>
        </authorList>
    </citation>
    <scope>NUCLEOTIDE SEQUENCE [LARGE SCALE GENOMIC DNA]</scope>
    <source>
        <strain evidence="1 2">3_1_6</strain>
    </source>
</reference>
<protein>
    <recommendedName>
        <fullName evidence="3">Rha family phage regulatory protein</fullName>
    </recommendedName>
</protein>
<dbReference type="AlphaFoldDB" id="E5Y9U3"/>
<dbReference type="InterPro" id="IPR014054">
    <property type="entry name" value="Phage_regulatory_Rha"/>
</dbReference>
<sequence length="85" mass="9685">MERTYVTTSLEVARVANRKHGQVLRDIDRLRVILPDTKAPEFEAARRTDAKGNSLRYYLLTPYALALLDVGQGKSALRWKGEKLL</sequence>
<dbReference type="Proteomes" id="UP000006034">
    <property type="component" value="Unassembled WGS sequence"/>
</dbReference>
<dbReference type="GeneID" id="78084651"/>
<evidence type="ECO:0000313" key="2">
    <source>
        <dbReference type="Proteomes" id="UP000006034"/>
    </source>
</evidence>
<keyword evidence="2" id="KW-1185">Reference proteome</keyword>
<gene>
    <name evidence="1" type="ORF">HMPREF0179_02961</name>
</gene>
<dbReference type="Pfam" id="PF09669">
    <property type="entry name" value="Phage_pRha"/>
    <property type="match status" value="1"/>
</dbReference>
<comment type="caution">
    <text evidence="1">The sequence shown here is derived from an EMBL/GenBank/DDBJ whole genome shotgun (WGS) entry which is preliminary data.</text>
</comment>
<organism evidence="1 2">
    <name type="scientific">Bilophila wadsworthia (strain 3_1_6)</name>
    <dbReference type="NCBI Taxonomy" id="563192"/>
    <lineage>
        <taxon>Bacteria</taxon>
        <taxon>Pseudomonadati</taxon>
        <taxon>Thermodesulfobacteriota</taxon>
        <taxon>Desulfovibrionia</taxon>
        <taxon>Desulfovibrionales</taxon>
        <taxon>Desulfovibrionaceae</taxon>
        <taxon>Bilophila</taxon>
    </lineage>
</organism>
<proteinExistence type="predicted"/>
<evidence type="ECO:0008006" key="3">
    <source>
        <dbReference type="Google" id="ProtNLM"/>
    </source>
</evidence>
<name>E5Y9U3_BILW3</name>